<evidence type="ECO:0000256" key="3">
    <source>
        <dbReference type="SAM" id="SignalP"/>
    </source>
</evidence>
<dbReference type="EMBL" id="CP124616">
    <property type="protein sequence ID" value="WGW04741.1"/>
    <property type="molecule type" value="Genomic_DNA"/>
</dbReference>
<dbReference type="PANTHER" id="PTHR30469">
    <property type="entry name" value="MULTIDRUG RESISTANCE PROTEIN MDTA"/>
    <property type="match status" value="1"/>
</dbReference>
<keyword evidence="2" id="KW-0175">Coiled coil</keyword>
<evidence type="ECO:0000313" key="5">
    <source>
        <dbReference type="Proteomes" id="UP001241605"/>
    </source>
</evidence>
<keyword evidence="3" id="KW-0732">Signal</keyword>
<gene>
    <name evidence="4" type="ORF">QF118_04100</name>
</gene>
<name>A0ABY8QL48_9RHOB</name>
<dbReference type="SUPFAM" id="SSF111369">
    <property type="entry name" value="HlyD-like secretion proteins"/>
    <property type="match status" value="1"/>
</dbReference>
<sequence>MRPAALSLISLLSVSALFGPPAFGETVTLEPRALTEWKPVYAEVETRDRVPARARIGGTISELMISEGDRVEAGQRVALVEDSKLFLAIDGINANLQSLGTQLEQAQADLARGTSLSERGVISNQRLETLQTAVSVLEGQISSLDAERHIVTRQIEEGAVLAPEAGVVLSVPVAKGAVVMPGEQVALIGAGGVFLRLAVPERYADALQQGDPIEIAQGDLKTMGRLAKIYPLIQGGRVQADVEVDGLPETFVGRRVQLRLPVGERQALLIPREALLHSGGLDFVAVNIGDETLQRVVVPGEEVTIDGAAYIEILSGLTAGDKVTTSHE</sequence>
<dbReference type="InterPro" id="IPR006143">
    <property type="entry name" value="RND_pump_MFP"/>
</dbReference>
<dbReference type="PANTHER" id="PTHR30469:SF15">
    <property type="entry name" value="HLYD FAMILY OF SECRETION PROTEINS"/>
    <property type="match status" value="1"/>
</dbReference>
<comment type="similarity">
    <text evidence="1">Belongs to the membrane fusion protein (MFP) (TC 8.A.1) family.</text>
</comment>
<dbReference type="Gene3D" id="2.40.50.100">
    <property type="match status" value="1"/>
</dbReference>
<feature type="chain" id="PRO_5046841434" evidence="3">
    <location>
        <begin position="25"/>
        <end position="328"/>
    </location>
</feature>
<dbReference type="Proteomes" id="UP001241605">
    <property type="component" value="Chromosome"/>
</dbReference>
<accession>A0ABY8QL48</accession>
<feature type="coiled-coil region" evidence="2">
    <location>
        <begin position="89"/>
        <end position="147"/>
    </location>
</feature>
<reference evidence="4 5" key="1">
    <citation type="submission" date="2023-05" db="EMBL/GenBank/DDBJ databases">
        <title>YMD87, complete Genome.</title>
        <authorList>
            <person name="Zhang J."/>
            <person name="Xu X."/>
        </authorList>
    </citation>
    <scope>NUCLEOTIDE SEQUENCE [LARGE SCALE GENOMIC DNA]</scope>
    <source>
        <strain evidence="4 5">YMD87</strain>
    </source>
</reference>
<organism evidence="4 5">
    <name type="scientific">Tropicibacter oceani</name>
    <dbReference type="NCBI Taxonomy" id="3058420"/>
    <lineage>
        <taxon>Bacteria</taxon>
        <taxon>Pseudomonadati</taxon>
        <taxon>Pseudomonadota</taxon>
        <taxon>Alphaproteobacteria</taxon>
        <taxon>Rhodobacterales</taxon>
        <taxon>Roseobacteraceae</taxon>
        <taxon>Tropicibacter</taxon>
    </lineage>
</organism>
<feature type="signal peptide" evidence="3">
    <location>
        <begin position="1"/>
        <end position="24"/>
    </location>
</feature>
<evidence type="ECO:0000256" key="2">
    <source>
        <dbReference type="SAM" id="Coils"/>
    </source>
</evidence>
<evidence type="ECO:0000313" key="4">
    <source>
        <dbReference type="EMBL" id="WGW04741.1"/>
    </source>
</evidence>
<dbReference type="NCBIfam" id="TIGR01730">
    <property type="entry name" value="RND_mfp"/>
    <property type="match status" value="1"/>
</dbReference>
<evidence type="ECO:0000256" key="1">
    <source>
        <dbReference type="ARBA" id="ARBA00009477"/>
    </source>
</evidence>
<dbReference type="Gene3D" id="2.40.420.20">
    <property type="match status" value="1"/>
</dbReference>
<keyword evidence="5" id="KW-1185">Reference proteome</keyword>
<dbReference type="Gene3D" id="1.10.287.470">
    <property type="entry name" value="Helix hairpin bin"/>
    <property type="match status" value="1"/>
</dbReference>
<proteinExistence type="inferred from homology"/>
<protein>
    <submittedName>
        <fullName evidence="4">Efflux RND transporter periplasmic adaptor subunit</fullName>
    </submittedName>
</protein>
<dbReference type="RefSeq" id="WP_282301377.1">
    <property type="nucleotide sequence ID" value="NZ_CP124616.1"/>
</dbReference>